<dbReference type="Pfam" id="PF11845">
    <property type="entry name" value="Tll0287-like"/>
    <property type="match status" value="1"/>
</dbReference>
<keyword evidence="3" id="KW-1185">Reference proteome</keyword>
<proteinExistence type="predicted"/>
<name>A0A7G7G6K2_9BACT</name>
<protein>
    <submittedName>
        <fullName evidence="2">DUF3365 domain-containing protein</fullName>
    </submittedName>
</protein>
<dbReference type="InterPro" id="IPR021796">
    <property type="entry name" value="Tll0287-like_dom"/>
</dbReference>
<feature type="domain" description="Tll0287-like" evidence="1">
    <location>
        <begin position="109"/>
        <end position="218"/>
    </location>
</feature>
<evidence type="ECO:0000313" key="2">
    <source>
        <dbReference type="EMBL" id="QNF32786.1"/>
    </source>
</evidence>
<gene>
    <name evidence="2" type="ORF">HUW51_08590</name>
</gene>
<evidence type="ECO:0000259" key="1">
    <source>
        <dbReference type="Pfam" id="PF11845"/>
    </source>
</evidence>
<accession>A0A7G7G6K2</accession>
<dbReference type="Proteomes" id="UP000515237">
    <property type="component" value="Chromosome"/>
</dbReference>
<dbReference type="AlphaFoldDB" id="A0A7G7G6K2"/>
<dbReference type="EMBL" id="CP055156">
    <property type="protein sequence ID" value="QNF32786.1"/>
    <property type="molecule type" value="Genomic_DNA"/>
</dbReference>
<organism evidence="2 3">
    <name type="scientific">Adhaeribacter swui</name>
    <dbReference type="NCBI Taxonomy" id="2086471"/>
    <lineage>
        <taxon>Bacteria</taxon>
        <taxon>Pseudomonadati</taxon>
        <taxon>Bacteroidota</taxon>
        <taxon>Cytophagia</taxon>
        <taxon>Cytophagales</taxon>
        <taxon>Hymenobacteraceae</taxon>
        <taxon>Adhaeribacter</taxon>
    </lineage>
</organism>
<sequence>MLICSLPRKLLLVISFFLQLGSLILIGGCEPKKLPNGKEMAAEVERHQVKRITGPMIIQETHRVGDSILRKADQQMLQFLKNKLDSGNFEQALQYRQKMQDSAVNQMAKKYQAQVGRTGKTWPNAATDPASLLLQEQLQQYQAFQKQKQPLKPQVIRVGTTELLYTKPIFMANPLCLQCHGQPGKTLSPEEQKLLPKDFASTHAGYQTGDWAGMWYVRFKSKGILESLTQKRKRSRIAQALFGKQDSVKK</sequence>
<dbReference type="RefSeq" id="WP_185273564.1">
    <property type="nucleotide sequence ID" value="NZ_CP055156.1"/>
</dbReference>
<reference evidence="2 3" key="1">
    <citation type="journal article" date="2018" name="Int. J. Syst. Evol. Microbiol.">
        <title>Adhaeribacter swui sp. nov., isolated from wet mud.</title>
        <authorList>
            <person name="Kim D.U."/>
            <person name="Kim K.W."/>
            <person name="Kang M.S."/>
            <person name="Kim J.Y."/>
            <person name="Jang J.H."/>
            <person name="Kim M.K."/>
        </authorList>
    </citation>
    <scope>NUCLEOTIDE SEQUENCE [LARGE SCALE GENOMIC DNA]</scope>
    <source>
        <strain evidence="2 3">KCTC 52873</strain>
    </source>
</reference>
<evidence type="ECO:0000313" key="3">
    <source>
        <dbReference type="Proteomes" id="UP000515237"/>
    </source>
</evidence>
<dbReference type="KEGG" id="aswu:HUW51_08590"/>